<dbReference type="Pfam" id="PF05699">
    <property type="entry name" value="Dimer_Tnp_hAT"/>
    <property type="match status" value="1"/>
</dbReference>
<evidence type="ECO:0000259" key="2">
    <source>
        <dbReference type="Pfam" id="PF07727"/>
    </source>
</evidence>
<evidence type="ECO:0000313" key="3">
    <source>
        <dbReference type="EMBL" id="CAB3249232.1"/>
    </source>
</evidence>
<dbReference type="InterPro" id="IPR008906">
    <property type="entry name" value="HATC_C_dom"/>
</dbReference>
<gene>
    <name evidence="3" type="ORF">APLA_LOCUS12033</name>
</gene>
<dbReference type="EMBL" id="CADEBC010000537">
    <property type="protein sequence ID" value="CAB3249232.1"/>
    <property type="molecule type" value="Genomic_DNA"/>
</dbReference>
<dbReference type="Pfam" id="PF07727">
    <property type="entry name" value="RVT_2"/>
    <property type="match status" value="1"/>
</dbReference>
<evidence type="ECO:0000259" key="1">
    <source>
        <dbReference type="Pfam" id="PF05699"/>
    </source>
</evidence>
<dbReference type="PANTHER" id="PTHR47611:SF3">
    <property type="entry name" value="HAT C-TERMINAL DIMERISATION DOMAIN-CONTAINING PROTEIN"/>
    <property type="match status" value="1"/>
</dbReference>
<evidence type="ECO:0000313" key="4">
    <source>
        <dbReference type="Proteomes" id="UP000494106"/>
    </source>
</evidence>
<feature type="domain" description="HAT C-terminal dimerisation" evidence="1">
    <location>
        <begin position="270"/>
        <end position="355"/>
    </location>
</feature>
<proteinExistence type="predicted"/>
<keyword evidence="4" id="KW-1185">Reference proteome</keyword>
<comment type="caution">
    <text evidence="3">The sequence shown here is derived from an EMBL/GenBank/DDBJ whole genome shotgun (WGS) entry which is preliminary data.</text>
</comment>
<dbReference type="GO" id="GO:0046983">
    <property type="term" value="F:protein dimerization activity"/>
    <property type="evidence" value="ECO:0007669"/>
    <property type="project" value="InterPro"/>
</dbReference>
<dbReference type="PANTHER" id="PTHR47611">
    <property type="entry name" value="HAT DIMERISATION DOMAIN, C-TERMINAL"/>
    <property type="match status" value="1"/>
</dbReference>
<feature type="domain" description="Reverse transcriptase Ty1/copia-type" evidence="2">
    <location>
        <begin position="120"/>
        <end position="176"/>
    </location>
</feature>
<dbReference type="AlphaFoldDB" id="A0A8S1AIX1"/>
<dbReference type="OrthoDB" id="422839at2759"/>
<sequence>MKDEMWGEAVYCATYLLNRLPSKTLDNKTPYEMWYKIKPDISNIQVFGCTVYAKQLGSIEKQNIAIPNTELGTRRSQRTRKIPEKLKDYVLLTYKEATTGIEKENWEKAIDSEKESLKKNKTWSLIDISEAGSKKILTNKWIFRVKDDGTYKARLVVRGFEQRGIDFDEIYSPVNVLVGLSTILDTRYKKLSFIDETRYKRMVEKLYNKVLHMRPIETCENTPPNNDLVPNQNMPSSSDKVDKIDDILFKNFDIEVQKYIKSATTSAVIEVDKYLQEPLLLRKDANGVNTDPLLWWFQRKHIYPRLYQFEKTRLSVMATSVPCERIFSHAGQIIYEKRENLKASKVSKVVFFNYNFNDTS</sequence>
<dbReference type="SUPFAM" id="SSF53098">
    <property type="entry name" value="Ribonuclease H-like"/>
    <property type="match status" value="2"/>
</dbReference>
<organism evidence="3 4">
    <name type="scientific">Arctia plantaginis</name>
    <name type="common">Wood tiger moth</name>
    <name type="synonym">Phalaena plantaginis</name>
    <dbReference type="NCBI Taxonomy" id="874455"/>
    <lineage>
        <taxon>Eukaryota</taxon>
        <taxon>Metazoa</taxon>
        <taxon>Ecdysozoa</taxon>
        <taxon>Arthropoda</taxon>
        <taxon>Hexapoda</taxon>
        <taxon>Insecta</taxon>
        <taxon>Pterygota</taxon>
        <taxon>Neoptera</taxon>
        <taxon>Endopterygota</taxon>
        <taxon>Lepidoptera</taxon>
        <taxon>Glossata</taxon>
        <taxon>Ditrysia</taxon>
        <taxon>Noctuoidea</taxon>
        <taxon>Erebidae</taxon>
        <taxon>Arctiinae</taxon>
        <taxon>Arctia</taxon>
    </lineage>
</organism>
<dbReference type="InterPro" id="IPR013103">
    <property type="entry name" value="RVT_2"/>
</dbReference>
<reference evidence="3 4" key="1">
    <citation type="submission" date="2020-04" db="EMBL/GenBank/DDBJ databases">
        <authorList>
            <person name="Wallbank WR R."/>
            <person name="Pardo Diaz C."/>
            <person name="Kozak K."/>
            <person name="Martin S."/>
            <person name="Jiggins C."/>
            <person name="Moest M."/>
            <person name="Warren A I."/>
            <person name="Byers J.R.P. K."/>
            <person name="Montejo-Kovacevich G."/>
            <person name="Yen C E."/>
        </authorList>
    </citation>
    <scope>NUCLEOTIDE SEQUENCE [LARGE SCALE GENOMIC DNA]</scope>
</reference>
<dbReference type="InterPro" id="IPR012337">
    <property type="entry name" value="RNaseH-like_sf"/>
</dbReference>
<dbReference type="Proteomes" id="UP000494106">
    <property type="component" value="Unassembled WGS sequence"/>
</dbReference>
<accession>A0A8S1AIX1</accession>
<name>A0A8S1AIX1_ARCPL</name>
<protein>
    <submittedName>
        <fullName evidence="3">Uncharacterized protein</fullName>
    </submittedName>
</protein>